<accession>G9MVT1</accession>
<dbReference type="RefSeq" id="XP_013955602.1">
    <property type="nucleotide sequence ID" value="XM_014100127.1"/>
</dbReference>
<evidence type="ECO:0000313" key="2">
    <source>
        <dbReference type="Proteomes" id="UP000007115"/>
    </source>
</evidence>
<sequence>MDFHVFPTEPVAGVYYIQRRSMNYSTVFMTPVDDIPLPSPAYYATIHSSQPSIRLYCEPFEGDSPVGEVRVSESASRTDLVVEQSSYTLTTAPGFSGYNLEGSPLGLLRWVNGSRPRLFMELVNVLDRRLARVVDDDILPRMRLEFYTWFGDGFLHLDLVVLSCLAAMQANKRNANGLVNTLQI</sequence>
<dbReference type="GeneID" id="25791730"/>
<proteinExistence type="predicted"/>
<keyword evidence="2" id="KW-1185">Reference proteome</keyword>
<dbReference type="AlphaFoldDB" id="G9MVT1"/>
<reference evidence="1 2" key="1">
    <citation type="journal article" date="2011" name="Genome Biol.">
        <title>Comparative genome sequence analysis underscores mycoparasitism as the ancestral life style of Trichoderma.</title>
        <authorList>
            <person name="Kubicek C.P."/>
            <person name="Herrera-Estrella A."/>
            <person name="Seidl-Seiboth V."/>
            <person name="Martinez D.A."/>
            <person name="Druzhinina I.S."/>
            <person name="Thon M."/>
            <person name="Zeilinger S."/>
            <person name="Casas-Flores S."/>
            <person name="Horwitz B.A."/>
            <person name="Mukherjee P.K."/>
            <person name="Mukherjee M."/>
            <person name="Kredics L."/>
            <person name="Alcaraz L.D."/>
            <person name="Aerts A."/>
            <person name="Antal Z."/>
            <person name="Atanasova L."/>
            <person name="Cervantes-Badillo M.G."/>
            <person name="Challacombe J."/>
            <person name="Chertkov O."/>
            <person name="McCluskey K."/>
            <person name="Coulpier F."/>
            <person name="Deshpande N."/>
            <person name="von Doehren H."/>
            <person name="Ebbole D.J."/>
            <person name="Esquivel-Naranjo E.U."/>
            <person name="Fekete E."/>
            <person name="Flipphi M."/>
            <person name="Glaser F."/>
            <person name="Gomez-Rodriguez E.Y."/>
            <person name="Gruber S."/>
            <person name="Han C."/>
            <person name="Henrissat B."/>
            <person name="Hermosa R."/>
            <person name="Hernandez-Onate M."/>
            <person name="Karaffa L."/>
            <person name="Kosti I."/>
            <person name="Le Crom S."/>
            <person name="Lindquist E."/>
            <person name="Lucas S."/>
            <person name="Luebeck M."/>
            <person name="Luebeck P.S."/>
            <person name="Margeot A."/>
            <person name="Metz B."/>
            <person name="Misra M."/>
            <person name="Nevalainen H."/>
            <person name="Omann M."/>
            <person name="Packer N."/>
            <person name="Perrone G."/>
            <person name="Uresti-Rivera E.E."/>
            <person name="Salamov A."/>
            <person name="Schmoll M."/>
            <person name="Seiboth B."/>
            <person name="Shapiro H."/>
            <person name="Sukno S."/>
            <person name="Tamayo-Ramos J.A."/>
            <person name="Tisch D."/>
            <person name="Wiest A."/>
            <person name="Wilkinson H.H."/>
            <person name="Zhang M."/>
            <person name="Coutinho P.M."/>
            <person name="Kenerley C.M."/>
            <person name="Monte E."/>
            <person name="Baker S.E."/>
            <person name="Grigoriev I.V."/>
        </authorList>
    </citation>
    <scope>NUCLEOTIDE SEQUENCE [LARGE SCALE GENOMIC DNA]</scope>
    <source>
        <strain evidence="2">Gv29-8 / FGSC 10586</strain>
    </source>
</reference>
<comment type="caution">
    <text evidence="1">The sequence shown here is derived from an EMBL/GenBank/DDBJ whole genome shotgun (WGS) entry which is preliminary data.</text>
</comment>
<protein>
    <submittedName>
        <fullName evidence="1">Uncharacterized protein</fullName>
    </submittedName>
</protein>
<dbReference type="HOGENOM" id="CLU_1468364_0_0_1"/>
<dbReference type="Proteomes" id="UP000007115">
    <property type="component" value="Unassembled WGS sequence"/>
</dbReference>
<name>G9MVT1_HYPVG</name>
<dbReference type="VEuPathDB" id="FungiDB:TRIVIDRAFT_223019"/>
<gene>
    <name evidence="1" type="ORF">TRIVIDRAFT_223019</name>
</gene>
<evidence type="ECO:0000313" key="1">
    <source>
        <dbReference type="EMBL" id="EHK21406.1"/>
    </source>
</evidence>
<organism evidence="1 2">
    <name type="scientific">Hypocrea virens (strain Gv29-8 / FGSC 10586)</name>
    <name type="common">Gliocladium virens</name>
    <name type="synonym">Trichoderma virens</name>
    <dbReference type="NCBI Taxonomy" id="413071"/>
    <lineage>
        <taxon>Eukaryota</taxon>
        <taxon>Fungi</taxon>
        <taxon>Dikarya</taxon>
        <taxon>Ascomycota</taxon>
        <taxon>Pezizomycotina</taxon>
        <taxon>Sordariomycetes</taxon>
        <taxon>Hypocreomycetidae</taxon>
        <taxon>Hypocreales</taxon>
        <taxon>Hypocreaceae</taxon>
        <taxon>Trichoderma</taxon>
    </lineage>
</organism>
<dbReference type="EMBL" id="ABDF02000071">
    <property type="protein sequence ID" value="EHK21406.1"/>
    <property type="molecule type" value="Genomic_DNA"/>
</dbReference>
<dbReference type="InParanoid" id="G9MVT1"/>